<dbReference type="Gene3D" id="3.40.50.720">
    <property type="entry name" value="NAD(P)-binding Rossmann-like Domain"/>
    <property type="match status" value="1"/>
</dbReference>
<dbReference type="GO" id="GO:0016491">
    <property type="term" value="F:oxidoreductase activity"/>
    <property type="evidence" value="ECO:0007669"/>
    <property type="project" value="UniProtKB-KW"/>
</dbReference>
<evidence type="ECO:0000256" key="1">
    <source>
        <dbReference type="ARBA" id="ARBA00023002"/>
    </source>
</evidence>
<dbReference type="SUPFAM" id="SSF51735">
    <property type="entry name" value="NAD(P)-binding Rossmann-fold domains"/>
    <property type="match status" value="1"/>
</dbReference>
<dbReference type="PRINTS" id="PR00081">
    <property type="entry name" value="GDHRDH"/>
</dbReference>
<reference evidence="2" key="2">
    <citation type="submission" date="2020-11" db="EMBL/GenBank/DDBJ databases">
        <authorList>
            <person name="Cecchin M."/>
            <person name="Marcolungo L."/>
            <person name="Rossato M."/>
            <person name="Girolomoni L."/>
            <person name="Cosentino E."/>
            <person name="Cuine S."/>
            <person name="Li-Beisson Y."/>
            <person name="Delledonne M."/>
            <person name="Ballottari M."/>
        </authorList>
    </citation>
    <scope>NUCLEOTIDE SEQUENCE</scope>
    <source>
        <strain evidence="2">211/11P</strain>
        <tissue evidence="2">Whole cell</tissue>
    </source>
</reference>
<dbReference type="PANTHER" id="PTHR43157">
    <property type="entry name" value="PHOSPHATIDYLINOSITOL-GLYCAN BIOSYNTHESIS CLASS F PROTEIN-RELATED"/>
    <property type="match status" value="1"/>
</dbReference>
<dbReference type="Proteomes" id="UP001055712">
    <property type="component" value="Unassembled WGS sequence"/>
</dbReference>
<protein>
    <submittedName>
        <fullName evidence="2">Uncharacterized protein</fullName>
    </submittedName>
</protein>
<proteinExistence type="predicted"/>
<keyword evidence="1" id="KW-0560">Oxidoreductase</keyword>
<dbReference type="OrthoDB" id="191139at2759"/>
<reference evidence="2" key="1">
    <citation type="journal article" date="2019" name="Plant J.">
        <title>Chlorella vulgaris genome assembly and annotation reveals the molecular basis for metabolic acclimation to high light conditions.</title>
        <authorList>
            <person name="Cecchin M."/>
            <person name="Marcolungo L."/>
            <person name="Rossato M."/>
            <person name="Girolomoni L."/>
            <person name="Cosentino E."/>
            <person name="Cuine S."/>
            <person name="Li-Beisson Y."/>
            <person name="Delledonne M."/>
            <person name="Ballottari M."/>
        </authorList>
    </citation>
    <scope>NUCLEOTIDE SEQUENCE</scope>
    <source>
        <strain evidence="2">211/11P</strain>
    </source>
</reference>
<dbReference type="InterPro" id="IPR002347">
    <property type="entry name" value="SDR_fam"/>
</dbReference>
<dbReference type="InterPro" id="IPR036291">
    <property type="entry name" value="NAD(P)-bd_dom_sf"/>
</dbReference>
<organism evidence="2 3">
    <name type="scientific">Chlorella vulgaris</name>
    <name type="common">Green alga</name>
    <dbReference type="NCBI Taxonomy" id="3077"/>
    <lineage>
        <taxon>Eukaryota</taxon>
        <taxon>Viridiplantae</taxon>
        <taxon>Chlorophyta</taxon>
        <taxon>core chlorophytes</taxon>
        <taxon>Trebouxiophyceae</taxon>
        <taxon>Chlorellales</taxon>
        <taxon>Chlorellaceae</taxon>
        <taxon>Chlorella clade</taxon>
        <taxon>Chlorella</taxon>
    </lineage>
</organism>
<accession>A0A9D4Z0J8</accession>
<evidence type="ECO:0000313" key="3">
    <source>
        <dbReference type="Proteomes" id="UP001055712"/>
    </source>
</evidence>
<name>A0A9D4Z0J8_CHLVU</name>
<gene>
    <name evidence="2" type="ORF">D9Q98_002060</name>
</gene>
<dbReference type="Pfam" id="PF00106">
    <property type="entry name" value="adh_short"/>
    <property type="match status" value="1"/>
</dbReference>
<dbReference type="AlphaFoldDB" id="A0A9D4Z0J8"/>
<evidence type="ECO:0000313" key="2">
    <source>
        <dbReference type="EMBL" id="KAI3436003.1"/>
    </source>
</evidence>
<dbReference type="EMBL" id="SIDB01000002">
    <property type="protein sequence ID" value="KAI3436003.1"/>
    <property type="molecule type" value="Genomic_DNA"/>
</dbReference>
<sequence>MTFAVVTGVGVQGIGLEVVAGLRGAGCHVVMGCRSHERCSAAKELLDARGLPGSCECRSLDLNDFASIRRFAAELEGSPSLLVNNAGVMGVVAQHGTCSHWRPNALGPYLLTRLLLPRMAARARIVTVASEAHRRGSLHISSDGEGRRLKDGGGAGGWYAQYARSKLANVLMTAELSRRLEQRGSTVTCSSVSPGRVNTGIYSNVPGWLRTPLRWLAAAAFQTPAQGASTVLHAAMSPELGRHELYLHAMRPCRASPAAYDAKLAGELWQLSNQQVGLSAAEDAALWPPH</sequence>
<comment type="caution">
    <text evidence="2">The sequence shown here is derived from an EMBL/GenBank/DDBJ whole genome shotgun (WGS) entry which is preliminary data.</text>
</comment>
<keyword evidence="3" id="KW-1185">Reference proteome</keyword>
<dbReference type="PANTHER" id="PTHR43157:SF31">
    <property type="entry name" value="PHOSPHATIDYLINOSITOL-GLYCAN BIOSYNTHESIS CLASS F PROTEIN"/>
    <property type="match status" value="1"/>
</dbReference>